<proteinExistence type="inferred from homology"/>
<evidence type="ECO:0000313" key="10">
    <source>
        <dbReference type="EMBL" id="CAD8093988.1"/>
    </source>
</evidence>
<keyword evidence="2 8" id="KW-0808">Transferase</keyword>
<evidence type="ECO:0000256" key="1">
    <source>
        <dbReference type="ARBA" id="ARBA00004141"/>
    </source>
</evidence>
<evidence type="ECO:0000313" key="11">
    <source>
        <dbReference type="Proteomes" id="UP000692954"/>
    </source>
</evidence>
<keyword evidence="6 8" id="KW-0012">Acyltransferase</keyword>
<comment type="domain">
    <text evidence="8">The DHHC domain is required for palmitoyltransferase activity.</text>
</comment>
<dbReference type="InterPro" id="IPR002110">
    <property type="entry name" value="Ankyrin_rpt"/>
</dbReference>
<feature type="transmembrane region" description="Helical" evidence="8">
    <location>
        <begin position="400"/>
        <end position="423"/>
    </location>
</feature>
<feature type="repeat" description="ANK" evidence="7">
    <location>
        <begin position="205"/>
        <end position="237"/>
    </location>
</feature>
<keyword evidence="7" id="KW-0040">ANK repeat</keyword>
<dbReference type="PROSITE" id="PS50088">
    <property type="entry name" value="ANK_REPEAT"/>
    <property type="match status" value="1"/>
</dbReference>
<accession>A0A8S1NN61</accession>
<dbReference type="InterPro" id="IPR001594">
    <property type="entry name" value="Palmitoyltrfase_DHHC"/>
</dbReference>
<evidence type="ECO:0000256" key="7">
    <source>
        <dbReference type="PROSITE-ProRule" id="PRU00023"/>
    </source>
</evidence>
<dbReference type="EMBL" id="CAJJDN010000061">
    <property type="protein sequence ID" value="CAD8093988.1"/>
    <property type="molecule type" value="Genomic_DNA"/>
</dbReference>
<evidence type="ECO:0000256" key="2">
    <source>
        <dbReference type="ARBA" id="ARBA00022679"/>
    </source>
</evidence>
<reference evidence="10" key="1">
    <citation type="submission" date="2021-01" db="EMBL/GenBank/DDBJ databases">
        <authorList>
            <consortium name="Genoscope - CEA"/>
            <person name="William W."/>
        </authorList>
    </citation>
    <scope>NUCLEOTIDE SEQUENCE</scope>
</reference>
<dbReference type="InterPro" id="IPR039859">
    <property type="entry name" value="PFA4/ZDH16/20/ERF2-like"/>
</dbReference>
<comment type="caution">
    <text evidence="10">The sequence shown here is derived from an EMBL/GenBank/DDBJ whole genome shotgun (WGS) entry which is preliminary data.</text>
</comment>
<keyword evidence="5 8" id="KW-0472">Membrane</keyword>
<dbReference type="GO" id="GO:0005794">
    <property type="term" value="C:Golgi apparatus"/>
    <property type="evidence" value="ECO:0007669"/>
    <property type="project" value="TreeGrafter"/>
</dbReference>
<keyword evidence="3 8" id="KW-0812">Transmembrane</keyword>
<evidence type="ECO:0000256" key="4">
    <source>
        <dbReference type="ARBA" id="ARBA00022989"/>
    </source>
</evidence>
<dbReference type="PROSITE" id="PS50216">
    <property type="entry name" value="DHHC"/>
    <property type="match status" value="1"/>
</dbReference>
<dbReference type="Proteomes" id="UP000692954">
    <property type="component" value="Unassembled WGS sequence"/>
</dbReference>
<evidence type="ECO:0000256" key="6">
    <source>
        <dbReference type="ARBA" id="ARBA00023315"/>
    </source>
</evidence>
<evidence type="ECO:0000256" key="8">
    <source>
        <dbReference type="RuleBase" id="RU079119"/>
    </source>
</evidence>
<feature type="domain" description="Palmitoyltransferase DHHC" evidence="9">
    <location>
        <begin position="354"/>
        <end position="473"/>
    </location>
</feature>
<comment type="similarity">
    <text evidence="8">Belongs to the DHHC palmitoyltransferase family.</text>
</comment>
<name>A0A8S1NN61_9CILI</name>
<feature type="transmembrane region" description="Helical" evidence="8">
    <location>
        <begin position="282"/>
        <end position="300"/>
    </location>
</feature>
<protein>
    <recommendedName>
        <fullName evidence="8">Palmitoyltransferase</fullName>
        <ecNumber evidence="8">2.3.1.225</ecNumber>
    </recommendedName>
</protein>
<dbReference type="SMART" id="SM00248">
    <property type="entry name" value="ANK"/>
    <property type="match status" value="4"/>
</dbReference>
<dbReference type="OrthoDB" id="331948at2759"/>
<keyword evidence="4 8" id="KW-1133">Transmembrane helix</keyword>
<evidence type="ECO:0000256" key="5">
    <source>
        <dbReference type="ARBA" id="ARBA00023136"/>
    </source>
</evidence>
<dbReference type="Pfam" id="PF12796">
    <property type="entry name" value="Ank_2"/>
    <property type="match status" value="1"/>
</dbReference>
<dbReference type="GO" id="GO:0019706">
    <property type="term" value="F:protein-cysteine S-palmitoyltransferase activity"/>
    <property type="evidence" value="ECO:0007669"/>
    <property type="project" value="UniProtKB-EC"/>
</dbReference>
<dbReference type="PANTHER" id="PTHR22883">
    <property type="entry name" value="ZINC FINGER DHHC DOMAIN CONTAINING PROTEIN"/>
    <property type="match status" value="1"/>
</dbReference>
<comment type="subcellular location">
    <subcellularLocation>
        <location evidence="1">Membrane</location>
        <topology evidence="1">Multi-pass membrane protein</topology>
    </subcellularLocation>
</comment>
<evidence type="ECO:0000256" key="3">
    <source>
        <dbReference type="ARBA" id="ARBA00022692"/>
    </source>
</evidence>
<dbReference type="GO" id="GO:0005783">
    <property type="term" value="C:endoplasmic reticulum"/>
    <property type="evidence" value="ECO:0007669"/>
    <property type="project" value="TreeGrafter"/>
</dbReference>
<feature type="transmembrane region" description="Helical" evidence="8">
    <location>
        <begin position="435"/>
        <end position="457"/>
    </location>
</feature>
<dbReference type="AlphaFoldDB" id="A0A8S1NN61"/>
<dbReference type="EC" id="2.3.1.225" evidence="8"/>
<dbReference type="GO" id="GO:0006612">
    <property type="term" value="P:protein targeting to membrane"/>
    <property type="evidence" value="ECO:0007669"/>
    <property type="project" value="TreeGrafter"/>
</dbReference>
<sequence length="498" mass="57750">MEETLATNQTLIEIFKDSNTESKTICFYNFMIISNNKSKWGIIEEAKKNDMAILNEQIETTKEIEKIIDEDDHRTVLHYLALNQNTFIFIKLLRKYDESQNKEWLQKKDKYGLEAIHYFIYKGKVDVLNHISPIYKPKNLLGMAAIQNDIMSMIILKEKMEESEKISDAYQNNVTPLHLVCQSKSDYAALVLMKWKHPLNVKDSQGNTPLHIAANNGSYKLIRKLIQRGGSISVKNNNNQLPMDLAKDEQTIEALKSFRFSWKSLLLKLNIKPRKRSPVQTFIFLFFFSLANAGTIFLAYNSLYVDQITGNLIFIIVISSLCFLSYILVSYSNPGYAKMKDEKNLKEILQQFQSFEICYDCFIKPPNRSKHCEFCKRCVILYDHHCPWINNCVGKDNQSLFYLFLFFLVVDFILLVVLGIFALLSEASNNQNTSFIILIVLTAIEFLFLFPLINLIVTQILNNFYGLTTYERLILGKPLTKKRESIINKISAQDENEK</sequence>
<comment type="catalytic activity">
    <reaction evidence="8">
        <text>L-cysteinyl-[protein] + hexadecanoyl-CoA = S-hexadecanoyl-L-cysteinyl-[protein] + CoA</text>
        <dbReference type="Rhea" id="RHEA:36683"/>
        <dbReference type="Rhea" id="RHEA-COMP:10131"/>
        <dbReference type="Rhea" id="RHEA-COMP:11032"/>
        <dbReference type="ChEBI" id="CHEBI:29950"/>
        <dbReference type="ChEBI" id="CHEBI:57287"/>
        <dbReference type="ChEBI" id="CHEBI:57379"/>
        <dbReference type="ChEBI" id="CHEBI:74151"/>
        <dbReference type="EC" id="2.3.1.225"/>
    </reaction>
</comment>
<evidence type="ECO:0000259" key="9">
    <source>
        <dbReference type="Pfam" id="PF01529"/>
    </source>
</evidence>
<dbReference type="PROSITE" id="PS50297">
    <property type="entry name" value="ANK_REP_REGION"/>
    <property type="match status" value="1"/>
</dbReference>
<keyword evidence="11" id="KW-1185">Reference proteome</keyword>
<organism evidence="10 11">
    <name type="scientific">Paramecium sonneborni</name>
    <dbReference type="NCBI Taxonomy" id="65129"/>
    <lineage>
        <taxon>Eukaryota</taxon>
        <taxon>Sar</taxon>
        <taxon>Alveolata</taxon>
        <taxon>Ciliophora</taxon>
        <taxon>Intramacronucleata</taxon>
        <taxon>Oligohymenophorea</taxon>
        <taxon>Peniculida</taxon>
        <taxon>Parameciidae</taxon>
        <taxon>Paramecium</taxon>
    </lineage>
</organism>
<feature type="transmembrane region" description="Helical" evidence="8">
    <location>
        <begin position="312"/>
        <end position="331"/>
    </location>
</feature>
<gene>
    <name evidence="10" type="ORF">PSON_ATCC_30995.1.T0610264</name>
</gene>
<dbReference type="Pfam" id="PF01529">
    <property type="entry name" value="DHHC"/>
    <property type="match status" value="1"/>
</dbReference>
<dbReference type="GO" id="GO:0016020">
    <property type="term" value="C:membrane"/>
    <property type="evidence" value="ECO:0007669"/>
    <property type="project" value="UniProtKB-SubCell"/>
</dbReference>